<keyword evidence="3" id="KW-1185">Reference proteome</keyword>
<dbReference type="EMBL" id="CP003219">
    <property type="protein sequence ID" value="AEW95743.1"/>
    <property type="molecule type" value="Genomic_DNA"/>
</dbReference>
<dbReference type="STRING" id="1003195.SCATT_33720"/>
<reference evidence="3" key="1">
    <citation type="submission" date="2011-12" db="EMBL/GenBank/DDBJ databases">
        <title>Complete genome sequence of Streptomyces cattleya strain DSM 46488.</title>
        <authorList>
            <person name="Ou H.-Y."/>
            <person name="Li P."/>
            <person name="Zhao C."/>
            <person name="O'Hagan D."/>
            <person name="Deng Z."/>
        </authorList>
    </citation>
    <scope>NUCLEOTIDE SEQUENCE [LARGE SCALE GENOMIC DNA]</scope>
    <source>
        <strain evidence="3">ATCC 35852 / DSM 46488 / JCM 4925 / NBRC 14057 / NRRL 8057</strain>
    </source>
</reference>
<dbReference type="KEGG" id="scy:SCATT_33720"/>
<sequence>MGDDVVITVSGVKAPDTELAALETWLRSEDELKQSVKREERTPQEAMGIAYDLLVQIGGEAVFATAMVLLRSIRNFRGNRHSQRGGDGFTVTLRLPERDLELVLRSGDDLTTRDLEEYGRRIERALTGGDGDGRGEDPPRSGTTRPARPTE</sequence>
<accession>F8JWG3</accession>
<dbReference type="PATRIC" id="fig|1003195.11.peg.4852"/>
<dbReference type="AlphaFoldDB" id="F8JWG3"/>
<dbReference type="Pfam" id="PF19953">
    <property type="entry name" value="EACC1"/>
    <property type="match status" value="1"/>
</dbReference>
<evidence type="ECO:0000313" key="3">
    <source>
        <dbReference type="Proteomes" id="UP000007842"/>
    </source>
</evidence>
<name>F8JWG3_STREN</name>
<organism evidence="2 3">
    <name type="scientific">Streptantibioticus cattleyicolor (strain ATCC 35852 / DSM 46488 / JCM 4925 / NBRC 14057 / NRRL 8057)</name>
    <name type="common">Streptomyces cattleya</name>
    <dbReference type="NCBI Taxonomy" id="1003195"/>
    <lineage>
        <taxon>Bacteria</taxon>
        <taxon>Bacillati</taxon>
        <taxon>Actinomycetota</taxon>
        <taxon>Actinomycetes</taxon>
        <taxon>Kitasatosporales</taxon>
        <taxon>Streptomycetaceae</taxon>
        <taxon>Streptantibioticus</taxon>
    </lineage>
</organism>
<dbReference type="InterPro" id="IPR045428">
    <property type="entry name" value="EACC1"/>
</dbReference>
<dbReference type="OrthoDB" id="4331839at2"/>
<accession>G8WQY4</accession>
<dbReference type="Proteomes" id="UP000007842">
    <property type="component" value="Chromosome"/>
</dbReference>
<evidence type="ECO:0000313" key="2">
    <source>
        <dbReference type="EMBL" id="AEW95743.1"/>
    </source>
</evidence>
<evidence type="ECO:0000256" key="1">
    <source>
        <dbReference type="SAM" id="MobiDB-lite"/>
    </source>
</evidence>
<protein>
    <submittedName>
        <fullName evidence="2">Uncharacterized protein</fullName>
    </submittedName>
</protein>
<feature type="region of interest" description="Disordered" evidence="1">
    <location>
        <begin position="122"/>
        <end position="151"/>
    </location>
</feature>
<proteinExistence type="predicted"/>
<dbReference type="RefSeq" id="WP_014144110.1">
    <property type="nucleotide sequence ID" value="NC_016111.1"/>
</dbReference>
<gene>
    <name evidence="2" type="ordered locus">SCATT_33720</name>
</gene>
<dbReference type="HOGENOM" id="CLU_1730332_0_0_11"/>
<dbReference type="KEGG" id="sct:SCAT_3381"/>